<evidence type="ECO:0000256" key="2">
    <source>
        <dbReference type="ARBA" id="ARBA00022729"/>
    </source>
</evidence>
<comment type="caution">
    <text evidence="8">The sequence shown here is derived from an EMBL/GenBank/DDBJ whole genome shotgun (WGS) entry which is preliminary data.</text>
</comment>
<keyword evidence="1" id="KW-1003">Cell membrane</keyword>
<keyword evidence="3" id="KW-0472">Membrane</keyword>
<gene>
    <name evidence="8" type="ORF">WR25_23272</name>
</gene>
<organism evidence="8 9">
    <name type="scientific">Diploscapter pachys</name>
    <dbReference type="NCBI Taxonomy" id="2018661"/>
    <lineage>
        <taxon>Eukaryota</taxon>
        <taxon>Metazoa</taxon>
        <taxon>Ecdysozoa</taxon>
        <taxon>Nematoda</taxon>
        <taxon>Chromadorea</taxon>
        <taxon>Rhabditida</taxon>
        <taxon>Rhabditina</taxon>
        <taxon>Rhabditomorpha</taxon>
        <taxon>Rhabditoidea</taxon>
        <taxon>Rhabditidae</taxon>
        <taxon>Diploscapter</taxon>
    </lineage>
</organism>
<evidence type="ECO:0000256" key="7">
    <source>
        <dbReference type="SAM" id="SignalP"/>
    </source>
</evidence>
<reference evidence="8 9" key="1">
    <citation type="journal article" date="2017" name="Curr. Biol.">
        <title>Genome architecture and evolution of a unichromosomal asexual nematode.</title>
        <authorList>
            <person name="Fradin H."/>
            <person name="Zegar C."/>
            <person name="Gutwein M."/>
            <person name="Lucas J."/>
            <person name="Kovtun M."/>
            <person name="Corcoran D."/>
            <person name="Baugh L.R."/>
            <person name="Kiontke K."/>
            <person name="Gunsalus K."/>
            <person name="Fitch D.H."/>
            <person name="Piano F."/>
        </authorList>
    </citation>
    <scope>NUCLEOTIDE SEQUENCE [LARGE SCALE GENOMIC DNA]</scope>
    <source>
        <strain evidence="8">PF1309</strain>
    </source>
</reference>
<keyword evidence="4" id="KW-0564">Palmitate</keyword>
<feature type="region of interest" description="Disordered" evidence="6">
    <location>
        <begin position="29"/>
        <end position="54"/>
    </location>
</feature>
<keyword evidence="9" id="KW-1185">Reference proteome</keyword>
<keyword evidence="5" id="KW-0449">Lipoprotein</keyword>
<feature type="signal peptide" evidence="7">
    <location>
        <begin position="1"/>
        <end position="27"/>
    </location>
</feature>
<evidence type="ECO:0000256" key="5">
    <source>
        <dbReference type="ARBA" id="ARBA00023288"/>
    </source>
</evidence>
<evidence type="ECO:0000256" key="3">
    <source>
        <dbReference type="ARBA" id="ARBA00023136"/>
    </source>
</evidence>
<proteinExistence type="predicted"/>
<evidence type="ECO:0008006" key="10">
    <source>
        <dbReference type="Google" id="ProtNLM"/>
    </source>
</evidence>
<feature type="chain" id="PRO_5012584451" description="Lipoprotein" evidence="7">
    <location>
        <begin position="28"/>
        <end position="107"/>
    </location>
</feature>
<dbReference type="Proteomes" id="UP000218231">
    <property type="component" value="Unassembled WGS sequence"/>
</dbReference>
<evidence type="ECO:0000256" key="6">
    <source>
        <dbReference type="SAM" id="MobiDB-lite"/>
    </source>
</evidence>
<dbReference type="InterPro" id="IPR012556">
    <property type="entry name" value="Entericidin"/>
</dbReference>
<evidence type="ECO:0000313" key="9">
    <source>
        <dbReference type="Proteomes" id="UP000218231"/>
    </source>
</evidence>
<sequence length="107" mass="11265">MMTTKTIGAALALATVLSLSACNTVNGAGKDLKSAGSAISDASGEKKKKGPDAMESYYREQAASCAREAAATQLSQVRDRYRRSEEAWLAMADRIARTAAFKATNGT</sequence>
<accession>A0A2A2KBE3</accession>
<evidence type="ECO:0000256" key="1">
    <source>
        <dbReference type="ARBA" id="ARBA00022475"/>
    </source>
</evidence>
<name>A0A2A2KBE3_9BILA</name>
<dbReference type="GO" id="GO:0009636">
    <property type="term" value="P:response to toxic substance"/>
    <property type="evidence" value="ECO:0007669"/>
    <property type="project" value="InterPro"/>
</dbReference>
<evidence type="ECO:0000256" key="4">
    <source>
        <dbReference type="ARBA" id="ARBA00023139"/>
    </source>
</evidence>
<dbReference type="AlphaFoldDB" id="A0A2A2KBE3"/>
<dbReference type="EMBL" id="LIAE01009079">
    <property type="protein sequence ID" value="PAV71314.1"/>
    <property type="molecule type" value="Genomic_DNA"/>
</dbReference>
<protein>
    <recommendedName>
        <fullName evidence="10">Lipoprotein</fullName>
    </recommendedName>
</protein>
<dbReference type="GO" id="GO:0016020">
    <property type="term" value="C:membrane"/>
    <property type="evidence" value="ECO:0007669"/>
    <property type="project" value="InterPro"/>
</dbReference>
<dbReference type="PROSITE" id="PS51257">
    <property type="entry name" value="PROKAR_LIPOPROTEIN"/>
    <property type="match status" value="1"/>
</dbReference>
<evidence type="ECO:0000313" key="8">
    <source>
        <dbReference type="EMBL" id="PAV71314.1"/>
    </source>
</evidence>
<dbReference type="Pfam" id="PF08085">
    <property type="entry name" value="Entericidin"/>
    <property type="match status" value="1"/>
</dbReference>
<keyword evidence="2 7" id="KW-0732">Signal</keyword>